<feature type="compositionally biased region" description="Polar residues" evidence="2">
    <location>
        <begin position="385"/>
        <end position="404"/>
    </location>
</feature>
<dbReference type="RefSeq" id="XP_028530772.1">
    <property type="nucleotide sequence ID" value="XM_028674416.1"/>
</dbReference>
<feature type="compositionally biased region" description="Polar residues" evidence="2">
    <location>
        <begin position="744"/>
        <end position="753"/>
    </location>
</feature>
<feature type="region of interest" description="Disordered" evidence="2">
    <location>
        <begin position="385"/>
        <end position="432"/>
    </location>
</feature>
<feature type="coiled-coil region" evidence="1">
    <location>
        <begin position="1259"/>
        <end position="1290"/>
    </location>
</feature>
<comment type="caution">
    <text evidence="4">The sequence shown here is derived from an EMBL/GenBank/DDBJ whole genome shotgun (WGS) entry which is preliminary data.</text>
</comment>
<keyword evidence="1" id="KW-0175">Coiled coil</keyword>
<evidence type="ECO:0000313" key="4">
    <source>
        <dbReference type="EMBL" id="CRG97973.1"/>
    </source>
</evidence>
<feature type="compositionally biased region" description="Low complexity" evidence="2">
    <location>
        <begin position="405"/>
        <end position="417"/>
    </location>
</feature>
<feature type="region of interest" description="Disordered" evidence="2">
    <location>
        <begin position="545"/>
        <end position="564"/>
    </location>
</feature>
<gene>
    <name evidence="4" type="ORF">PGAL8A_00377400</name>
</gene>
<accession>A0A1J1H3B6</accession>
<evidence type="ECO:0000313" key="5">
    <source>
        <dbReference type="Proteomes" id="UP000220797"/>
    </source>
</evidence>
<reference evidence="4" key="1">
    <citation type="submission" date="2015-04" db="EMBL/GenBank/DDBJ databases">
        <authorList>
            <consortium name="Pathogen Informatics"/>
        </authorList>
    </citation>
    <scope>NUCLEOTIDE SEQUENCE [LARGE SCALE GENOMIC DNA]</scope>
    <source>
        <strain evidence="4">8A</strain>
    </source>
</reference>
<feature type="compositionally biased region" description="Low complexity" evidence="2">
    <location>
        <begin position="555"/>
        <end position="564"/>
    </location>
</feature>
<dbReference type="EMBL" id="CVMV01000130">
    <property type="protein sequence ID" value="CRG97973.1"/>
    <property type="molecule type" value="Genomic_DNA"/>
</dbReference>
<dbReference type="OrthoDB" id="27073at2759"/>
<feature type="region of interest" description="Disordered" evidence="2">
    <location>
        <begin position="734"/>
        <end position="753"/>
    </location>
</feature>
<dbReference type="Proteomes" id="UP000220797">
    <property type="component" value="Unassembled WGS sequence"/>
</dbReference>
<dbReference type="VEuPathDB" id="PlasmoDB:PGAL8A_00377400"/>
<name>A0A1J1H3B6_PLAGA</name>
<feature type="coiled-coil region" evidence="1">
    <location>
        <begin position="882"/>
        <end position="921"/>
    </location>
</feature>
<feature type="coiled-coil region" evidence="1">
    <location>
        <begin position="1141"/>
        <end position="1228"/>
    </location>
</feature>
<protein>
    <submittedName>
        <fullName evidence="4">Surface-associated interspersed protein (SURFIN)</fullName>
    </submittedName>
</protein>
<keyword evidence="3" id="KW-0812">Transmembrane</keyword>
<dbReference type="GeneID" id="39732304"/>
<organism evidence="4 5">
    <name type="scientific">Plasmodium gallinaceum</name>
    <dbReference type="NCBI Taxonomy" id="5849"/>
    <lineage>
        <taxon>Eukaryota</taxon>
        <taxon>Sar</taxon>
        <taxon>Alveolata</taxon>
        <taxon>Apicomplexa</taxon>
        <taxon>Aconoidasida</taxon>
        <taxon>Haemosporida</taxon>
        <taxon>Plasmodiidae</taxon>
        <taxon>Plasmodium</taxon>
        <taxon>Plasmodium (Haemamoeba)</taxon>
    </lineage>
</organism>
<evidence type="ECO:0000256" key="1">
    <source>
        <dbReference type="SAM" id="Coils"/>
    </source>
</evidence>
<keyword evidence="3" id="KW-1133">Transmembrane helix</keyword>
<feature type="coiled-coil region" evidence="1">
    <location>
        <begin position="1541"/>
        <end position="1568"/>
    </location>
</feature>
<evidence type="ECO:0000256" key="2">
    <source>
        <dbReference type="SAM" id="MobiDB-lite"/>
    </source>
</evidence>
<feature type="compositionally biased region" description="Low complexity" evidence="2">
    <location>
        <begin position="734"/>
        <end position="743"/>
    </location>
</feature>
<sequence>MRKNSTSKNARLLSQSEEIPCMSNQINATESIANLSDDTTPLKTEIQTFMNDTYNEFEFYLQDNKITNSTKKCEKVSTYIDWRGMDYVNLLLSKKENYNISCLVEDWNNKQNSFEAHILKKTNSACNIGKFHYCPLLNKNNNCTSPYENKDLPIKTSLTYNQLNEDIYFNNKNQIIEQRQIKFHNVTYDISDYYFNAYNENKTELNCAKWSMYIYKRGKLFVNMMNNEIRSEEIYRQDSINTWNTFSNALEGYTLDLTSNQCNMTALIYKIKDKEKLTKSYDLAWVHSDNNISGSNQTSGVATPLPDKLQSTNGISNIPYNVAATNSIDNNTGTFSSINNNTTTNTPISITLKPSKADDQSTLQAITATSSEVTTQPNFLISGTTPGSNLYATEPSVSNSPVGGNTSSASSNSYSSEDNSKHLMSVETPTGSAPLLTNEYQLLPSANIVGPNVNGSTSISVNQSSSNTNSYSISPTIVTPPSTYDSTSYLTVNDAHSSVITKNSTNTTIPTPSSSEIEPSLTSRITPIQHSSTPPMTVPTPTIRTTPSVNDSASPPDDINTPPTITVHPLTDNTTSMTNGSSSSPTRVFPLSTMSSIDSNSSSSNISITHMTKPILNSAVVSTNNSMSTAKDDTIHPTIRSKSSTDITRFSSISNSNSYTTLPKSLESSNFNASNSVTKFPKKNGNISLWVTGNPPARNSQNTPASIIQDKVISPVNMTHSSALKNNVNVDSSSVTVSNNSTTQNPLNNSTEVTPTVNPTGNILITIVPVGIFILGIIFFLILLCKYTFIGSWFRNRKSKKKKVRKKMKKISKEPLLMSLNDIDSETINKGKYSLLHNEKQIPVCEINFESERNLKHRQMNKSKEWKEIYMVSGDERVHEVVQEVSKQKNEFSIEEKKLNRDDLKNEIEEDELDMNKSTNKNRKKKLIKNGLEKNAVHVVGYSRNNTLKEEGTNEINVKTKKPTYEGEIKNSDNKMSIMGEVCNCNTWADTHVIALLECKKEEWELIKNEFLKICIEVFEMDEKTIYLKEYGINLLKKREEENSTVVTEKNSSIPEKWKKEEWFINLKKEWKNEEEKLLEYIEEYEIENLTVEEKSNLMLDKKKKSWRKWLEKQREYSNEYKRQDWFMKLLEEYEKVGIYKNIMEEKIEKISVKKQENEKNDEIDKYEMKKNLTKKMLIDIYMMVLEECKKEELEREKDELFKTNIEGLEIQRNLDELENILKKIEEERSWNSILEKKKEDIEKWKREKWFVELILEWKDNEQKYIEELNKKMLEKKNEERKTNIALERQYIIWKKHWEDIRKKWIENDNKEEWFTKLVDDVESKENEYRSEITKNNIEKKKENIERFEPIVEINRKVKEEVKKYEKTHLEDTDERINSIMMKKKLKWKTIIEMHMIVLEECKKEEWMLNRGKFLEACLEEFIEEDKGKYPKIMENDLVRMSNGEEEISTIMIEKQKLLWKKWVERNKSMLKKWKKEEWFINLKKEWIQEQEKFKEIINESEIEDIEVGKNPMLEKQKKIWRQWLKKQRAWFIEHSEEKWFNDLLAEYENEEECKEELTKRNKKKVKEIHGNINKLQQEGNEEIEKCSKKKKLTQKVLIEIHMMVLEECKNVEWEKEKDEFFKTIMKGLRIQENFDEEAKILENIGDK</sequence>
<evidence type="ECO:0000256" key="3">
    <source>
        <dbReference type="SAM" id="Phobius"/>
    </source>
</evidence>
<feature type="transmembrane region" description="Helical" evidence="3">
    <location>
        <begin position="763"/>
        <end position="794"/>
    </location>
</feature>
<keyword evidence="5" id="KW-1185">Reference proteome</keyword>
<proteinExistence type="predicted"/>
<keyword evidence="3" id="KW-0472">Membrane</keyword>